<name>A0A0C2JAF2_THEKT</name>
<sequence length="106" mass="13052">MQEMPMRPQYMYMTIVVKYFDRSNLILLENDTHRYHLERVNTKCSNTISISYGHEERRLMRVQEMRYIYGNLTGDRLISHPYLYQMNDLKLTELAFRDFSFFTEEY</sequence>
<keyword evidence="2" id="KW-1185">Reference proteome</keyword>
<reference evidence="1 2" key="1">
    <citation type="journal article" date="2014" name="Genome Biol. Evol.">
        <title>The genome of the myxosporean Thelohanellus kitauei shows adaptations to nutrient acquisition within its fish host.</title>
        <authorList>
            <person name="Yang Y."/>
            <person name="Xiong J."/>
            <person name="Zhou Z."/>
            <person name="Huo F."/>
            <person name="Miao W."/>
            <person name="Ran C."/>
            <person name="Liu Y."/>
            <person name="Zhang J."/>
            <person name="Feng J."/>
            <person name="Wang M."/>
            <person name="Wang M."/>
            <person name="Wang L."/>
            <person name="Yao B."/>
        </authorList>
    </citation>
    <scope>NUCLEOTIDE SEQUENCE [LARGE SCALE GENOMIC DNA]</scope>
    <source>
        <strain evidence="1">Wuqing</strain>
    </source>
</reference>
<proteinExistence type="predicted"/>
<comment type="caution">
    <text evidence="1">The sequence shown here is derived from an EMBL/GenBank/DDBJ whole genome shotgun (WGS) entry which is preliminary data.</text>
</comment>
<dbReference type="AlphaFoldDB" id="A0A0C2JAF2"/>
<gene>
    <name evidence="1" type="ORF">RF11_00881</name>
</gene>
<accession>A0A0C2JAF2</accession>
<evidence type="ECO:0000313" key="1">
    <source>
        <dbReference type="EMBL" id="KII66098.1"/>
    </source>
</evidence>
<protein>
    <submittedName>
        <fullName evidence="1">Uncharacterized protein</fullName>
    </submittedName>
</protein>
<dbReference type="EMBL" id="JWZT01003606">
    <property type="protein sequence ID" value="KII66098.1"/>
    <property type="molecule type" value="Genomic_DNA"/>
</dbReference>
<evidence type="ECO:0000313" key="2">
    <source>
        <dbReference type="Proteomes" id="UP000031668"/>
    </source>
</evidence>
<organism evidence="1 2">
    <name type="scientific">Thelohanellus kitauei</name>
    <name type="common">Myxosporean</name>
    <dbReference type="NCBI Taxonomy" id="669202"/>
    <lineage>
        <taxon>Eukaryota</taxon>
        <taxon>Metazoa</taxon>
        <taxon>Cnidaria</taxon>
        <taxon>Myxozoa</taxon>
        <taxon>Myxosporea</taxon>
        <taxon>Bivalvulida</taxon>
        <taxon>Platysporina</taxon>
        <taxon>Myxobolidae</taxon>
        <taxon>Thelohanellus</taxon>
    </lineage>
</organism>
<dbReference type="Proteomes" id="UP000031668">
    <property type="component" value="Unassembled WGS sequence"/>
</dbReference>